<feature type="compositionally biased region" description="Polar residues" evidence="1">
    <location>
        <begin position="338"/>
        <end position="359"/>
    </location>
</feature>
<feature type="region of interest" description="Disordered" evidence="1">
    <location>
        <begin position="1"/>
        <end position="76"/>
    </location>
</feature>
<dbReference type="EMBL" id="VFQX01000009">
    <property type="protein sequence ID" value="KAF0982653.1"/>
    <property type="molecule type" value="Genomic_DNA"/>
</dbReference>
<feature type="compositionally biased region" description="Low complexity" evidence="1">
    <location>
        <begin position="426"/>
        <end position="443"/>
    </location>
</feature>
<dbReference type="RefSeq" id="XP_044567366.1">
    <property type="nucleotide sequence ID" value="XM_044702007.1"/>
</dbReference>
<feature type="compositionally biased region" description="Low complexity" evidence="1">
    <location>
        <begin position="671"/>
        <end position="694"/>
    </location>
</feature>
<sequence length="818" mass="90435">MPSGRHDNQQPSLRESQEEEEYEQKWNSTSLSQHDQEMNQVHTQLSMRQHQQQPRSNAEKHRSDGEEEEEGADVVVYPSGDVKNDQVRNAMAITTTPPALTIHASMFDGCGMSHNNDMSNNARAYSNKHQQPATSTSCTHMHHHVKGDDDRSSMTTPPQSMASEGQNEEFRIDSSFSQVPHQQNSSSTISADQTTTTCLPSSMHDLHPTSHMTLQHSKVKVPKSASSRKRAPSQSKVTHLDASTSQQMHRHYSSGSGGTSTEENSGAGSSSPFAIVDETTRTRKKVKKKRNQLMTSGDQTEHKAGKVKIYAFERPLLNQNANFTENYFILTPTVTNANKASSSTSGNALSLTKTSISSSGDDEGHQASLNVVSMTPSPKNSQNFHISKKRSKKETNNDAKTTSTTHHSTALIQESSSSQHAPTVHSSNENMQGNNNNLNYSSISFQNQSSSSLEAQKAALGEFLKRFLQSTSSTASTFFSQRAQIQPPVQREPSSSNHQQQTQQEPQSQRLFLQQLVTMASALSGHDHSNQQQTSSDSVFQSTLSSLPGGGQQQVDPEALISIIDSILTREMTNRSHAALITNSPQSSFSELAPTTSPSTTLINSPSSSSFSDHDRNMLNTLPSSNRSNTLPTSTNLSFSNLNTQDTWEEQRLQSLFGLSHPPQLQSTGMPLISSQPVQQQQFQDQNQPSQTQQEVNIMSGQTTQQLLVETLRNFSTPSLQTQQNLPSSSLSSHFQQPQLSNTTPTTLTPSEFPNDPIYHLSFQQQVSTQSHNPTMLNSMEIFQYLRQASNNDPLKILFLQCLAIVQQQEQKNHEPKR</sequence>
<protein>
    <submittedName>
        <fullName evidence="2">Uncharacterized protein</fullName>
    </submittedName>
</protein>
<dbReference type="VEuPathDB" id="AmoebaDB:NfTy_017950"/>
<accession>A0A6A5BX39</accession>
<evidence type="ECO:0000313" key="2">
    <source>
        <dbReference type="EMBL" id="KAF0982653.1"/>
    </source>
</evidence>
<name>A0A6A5BX39_NAEFO</name>
<keyword evidence="3" id="KW-1185">Reference proteome</keyword>
<feature type="compositionally biased region" description="Polar residues" evidence="1">
    <location>
        <begin position="125"/>
        <end position="139"/>
    </location>
</feature>
<feature type="compositionally biased region" description="Polar residues" evidence="1">
    <location>
        <begin position="719"/>
        <end position="735"/>
    </location>
</feature>
<evidence type="ECO:0000256" key="1">
    <source>
        <dbReference type="SAM" id="MobiDB-lite"/>
    </source>
</evidence>
<feature type="region of interest" description="Disordered" evidence="1">
    <location>
        <begin position="525"/>
        <end position="554"/>
    </location>
</feature>
<feature type="compositionally biased region" description="Low complexity" evidence="1">
    <location>
        <begin position="494"/>
        <end position="508"/>
    </location>
</feature>
<dbReference type="VEuPathDB" id="AmoebaDB:NF0097190"/>
<feature type="region of interest" description="Disordered" evidence="1">
    <location>
        <begin position="660"/>
        <end position="694"/>
    </location>
</feature>
<feature type="region of interest" description="Disordered" evidence="1">
    <location>
        <begin position="479"/>
        <end position="508"/>
    </location>
</feature>
<dbReference type="Proteomes" id="UP000444721">
    <property type="component" value="Unassembled WGS sequence"/>
</dbReference>
<feature type="region of interest" description="Disordered" evidence="1">
    <location>
        <begin position="719"/>
        <end position="747"/>
    </location>
</feature>
<reference evidence="2 3" key="1">
    <citation type="journal article" date="2019" name="Sci. Rep.">
        <title>Nanopore sequencing improves the draft genome of the human pathogenic amoeba Naegleria fowleri.</title>
        <authorList>
            <person name="Liechti N."/>
            <person name="Schurch N."/>
            <person name="Bruggmann R."/>
            <person name="Wittwer M."/>
        </authorList>
    </citation>
    <scope>NUCLEOTIDE SEQUENCE [LARGE SCALE GENOMIC DNA]</scope>
    <source>
        <strain evidence="2 3">ATCC 30894</strain>
    </source>
</reference>
<feature type="compositionally biased region" description="Polar residues" evidence="1">
    <location>
        <begin position="367"/>
        <end position="385"/>
    </location>
</feature>
<feature type="compositionally biased region" description="Basic residues" evidence="1">
    <location>
        <begin position="217"/>
        <end position="231"/>
    </location>
</feature>
<dbReference type="AlphaFoldDB" id="A0A6A5BX39"/>
<feature type="compositionally biased region" description="Polar residues" evidence="1">
    <location>
        <begin position="25"/>
        <end position="56"/>
    </location>
</feature>
<feature type="region of interest" description="Disordered" evidence="1">
    <location>
        <begin position="125"/>
        <end position="302"/>
    </location>
</feature>
<feature type="compositionally biased region" description="Low complexity" evidence="1">
    <location>
        <begin position="736"/>
        <end position="747"/>
    </location>
</feature>
<comment type="caution">
    <text evidence="2">The sequence shown here is derived from an EMBL/GenBank/DDBJ whole genome shotgun (WGS) entry which is preliminary data.</text>
</comment>
<feature type="compositionally biased region" description="Polar residues" evidence="1">
    <location>
        <begin position="410"/>
        <end position="425"/>
    </location>
</feature>
<feature type="compositionally biased region" description="Polar residues" evidence="1">
    <location>
        <begin position="530"/>
        <end position="546"/>
    </location>
</feature>
<organism evidence="2 3">
    <name type="scientific">Naegleria fowleri</name>
    <name type="common">Brain eating amoeba</name>
    <dbReference type="NCBI Taxonomy" id="5763"/>
    <lineage>
        <taxon>Eukaryota</taxon>
        <taxon>Discoba</taxon>
        <taxon>Heterolobosea</taxon>
        <taxon>Tetramitia</taxon>
        <taxon>Eutetramitia</taxon>
        <taxon>Vahlkampfiidae</taxon>
        <taxon>Naegleria</taxon>
    </lineage>
</organism>
<feature type="region of interest" description="Disordered" evidence="1">
    <location>
        <begin position="338"/>
        <end position="443"/>
    </location>
</feature>
<gene>
    <name evidence="2" type="ORF">FDP41_011583</name>
</gene>
<feature type="compositionally biased region" description="Polar residues" evidence="1">
    <location>
        <begin position="153"/>
        <end position="165"/>
    </location>
</feature>
<feature type="compositionally biased region" description="Basic residues" evidence="1">
    <location>
        <begin position="282"/>
        <end position="291"/>
    </location>
</feature>
<dbReference type="OrthoDB" id="10657170at2759"/>
<feature type="compositionally biased region" description="Polar residues" evidence="1">
    <location>
        <begin position="174"/>
        <end position="200"/>
    </location>
</feature>
<feature type="compositionally biased region" description="Low complexity" evidence="1">
    <location>
        <begin position="594"/>
        <end position="611"/>
    </location>
</feature>
<proteinExistence type="predicted"/>
<feature type="region of interest" description="Disordered" evidence="1">
    <location>
        <begin position="586"/>
        <end position="613"/>
    </location>
</feature>
<feature type="compositionally biased region" description="Polar residues" evidence="1">
    <location>
        <begin position="232"/>
        <end position="247"/>
    </location>
</feature>
<dbReference type="VEuPathDB" id="AmoebaDB:FDP41_011583"/>
<evidence type="ECO:0000313" key="3">
    <source>
        <dbReference type="Proteomes" id="UP000444721"/>
    </source>
</evidence>
<feature type="compositionally biased region" description="Low complexity" evidence="1">
    <location>
        <begin position="259"/>
        <end position="271"/>
    </location>
</feature>
<dbReference type="GeneID" id="68118798"/>